<dbReference type="PANTHER" id="PTHR46281:SF8">
    <property type="entry name" value="CYTOCHROME C OXIDASE SUBUNIT 12, MITOCHONDRIAL"/>
    <property type="match status" value="1"/>
</dbReference>
<keyword evidence="7" id="KW-1185">Reference proteome</keyword>
<gene>
    <name evidence="6" type="primary">COX12</name>
    <name evidence="6" type="ORF">H2201_004268</name>
</gene>
<protein>
    <recommendedName>
        <fullName evidence="5">Cytochrome c oxidase subunit</fullName>
    </recommendedName>
</protein>
<comment type="caution">
    <text evidence="6">The sequence shown here is derived from an EMBL/GenBank/DDBJ whole genome shotgun (WGS) entry which is preliminary data.</text>
</comment>
<reference evidence="6" key="1">
    <citation type="submission" date="2022-10" db="EMBL/GenBank/DDBJ databases">
        <title>Culturing micro-colonial fungi from biological soil crusts in the Mojave desert and describing Neophaeococcomyces mojavensis, and introducing the new genera and species Taxawa tesnikishii.</title>
        <authorList>
            <person name="Kurbessoian T."/>
            <person name="Stajich J.E."/>
        </authorList>
    </citation>
    <scope>NUCLEOTIDE SEQUENCE</scope>
    <source>
        <strain evidence="6">TK_1</strain>
    </source>
</reference>
<evidence type="ECO:0000313" key="7">
    <source>
        <dbReference type="Proteomes" id="UP001172684"/>
    </source>
</evidence>
<dbReference type="CDD" id="cd00926">
    <property type="entry name" value="Cyt_c_Oxidase_VIb"/>
    <property type="match status" value="1"/>
</dbReference>
<dbReference type="PROSITE" id="PS51808">
    <property type="entry name" value="CHCH"/>
    <property type="match status" value="1"/>
</dbReference>
<evidence type="ECO:0000256" key="1">
    <source>
        <dbReference type="ARBA" id="ARBA00004173"/>
    </source>
</evidence>
<evidence type="ECO:0000256" key="3">
    <source>
        <dbReference type="ARBA" id="ARBA00023128"/>
    </source>
</evidence>
<dbReference type="Proteomes" id="UP001172684">
    <property type="component" value="Unassembled WGS sequence"/>
</dbReference>
<comment type="subcellular location">
    <subcellularLocation>
        <location evidence="1">Mitochondrion</location>
    </subcellularLocation>
</comment>
<evidence type="ECO:0000256" key="2">
    <source>
        <dbReference type="ARBA" id="ARBA00006425"/>
    </source>
</evidence>
<evidence type="ECO:0000256" key="4">
    <source>
        <dbReference type="ARBA" id="ARBA00023157"/>
    </source>
</evidence>
<sequence length="85" mass="10214">MSDEERETKPFKFVTGFDARFPNMNQTKHCWQNYVDYHKCILAKGEDFAPCRQFLLAYRSLCPSAWCERWDDQRENGTFPVRLDQ</sequence>
<dbReference type="InterPro" id="IPR003213">
    <property type="entry name" value="Cyt_c_oxidase_su6B"/>
</dbReference>
<keyword evidence="4" id="KW-1015">Disulfide bond</keyword>
<evidence type="ECO:0000256" key="5">
    <source>
        <dbReference type="PIRNR" id="PIRNR000278"/>
    </source>
</evidence>
<proteinExistence type="inferred from homology"/>
<accession>A0ABQ9NTW6</accession>
<comment type="function">
    <text evidence="5">Component of the cytochrome c oxidase, the last enzyme in the mitochondrial electron transport chain which drives oxidative phosphorylation.</text>
</comment>
<name>A0ABQ9NTW6_9PEZI</name>
<dbReference type="Pfam" id="PF02297">
    <property type="entry name" value="COX6B"/>
    <property type="match status" value="1"/>
</dbReference>
<dbReference type="EMBL" id="JAPDRL010000027">
    <property type="protein sequence ID" value="KAJ9665577.1"/>
    <property type="molecule type" value="Genomic_DNA"/>
</dbReference>
<dbReference type="SUPFAM" id="SSF47694">
    <property type="entry name" value="Cytochrome c oxidase subunit h"/>
    <property type="match status" value="1"/>
</dbReference>
<dbReference type="InterPro" id="IPR048280">
    <property type="entry name" value="COX6B-like"/>
</dbReference>
<dbReference type="PIRSF" id="PIRSF000278">
    <property type="entry name" value="Cyt_c_oxidase_6B"/>
    <property type="match status" value="1"/>
</dbReference>
<organism evidence="6 7">
    <name type="scientific">Coniosporium apollinis</name>
    <dbReference type="NCBI Taxonomy" id="61459"/>
    <lineage>
        <taxon>Eukaryota</taxon>
        <taxon>Fungi</taxon>
        <taxon>Dikarya</taxon>
        <taxon>Ascomycota</taxon>
        <taxon>Pezizomycotina</taxon>
        <taxon>Dothideomycetes</taxon>
        <taxon>Dothideomycetes incertae sedis</taxon>
        <taxon>Coniosporium</taxon>
    </lineage>
</organism>
<keyword evidence="3 5" id="KW-0496">Mitochondrion</keyword>
<dbReference type="PANTHER" id="PTHR46281">
    <property type="entry name" value="CYTOCHROME C OXIDASE SUBUNIT 6B"/>
    <property type="match status" value="1"/>
</dbReference>
<dbReference type="InterPro" id="IPR036549">
    <property type="entry name" value="CX6/COA6-like_sf"/>
</dbReference>
<comment type="similarity">
    <text evidence="2">Belongs to the cytochrome c oxidase subunit 6B family.</text>
</comment>
<evidence type="ECO:0000313" key="6">
    <source>
        <dbReference type="EMBL" id="KAJ9665577.1"/>
    </source>
</evidence>
<dbReference type="Gene3D" id="1.10.10.140">
    <property type="entry name" value="Cytochrome c oxidase, subunit VIb"/>
    <property type="match status" value="1"/>
</dbReference>